<dbReference type="InterPro" id="IPR027417">
    <property type="entry name" value="P-loop_NTPase"/>
</dbReference>
<dbReference type="Proteomes" id="UP000799421">
    <property type="component" value="Unassembled WGS sequence"/>
</dbReference>
<proteinExistence type="inferred from homology"/>
<feature type="compositionally biased region" description="Basic residues" evidence="7">
    <location>
        <begin position="212"/>
        <end position="223"/>
    </location>
</feature>
<dbReference type="InterPro" id="IPR016527">
    <property type="entry name" value="ORC4"/>
</dbReference>
<dbReference type="GO" id="GO:0005664">
    <property type="term" value="C:nuclear origin of replication recognition complex"/>
    <property type="evidence" value="ECO:0007669"/>
    <property type="project" value="TreeGrafter"/>
</dbReference>
<feature type="compositionally biased region" description="Basic and acidic residues" evidence="7">
    <location>
        <begin position="124"/>
        <end position="152"/>
    </location>
</feature>
<evidence type="ECO:0000313" key="10">
    <source>
        <dbReference type="Proteomes" id="UP000799421"/>
    </source>
</evidence>
<evidence type="ECO:0000256" key="1">
    <source>
        <dbReference type="ARBA" id="ARBA00004123"/>
    </source>
</evidence>
<dbReference type="OrthoDB" id="343623at2759"/>
<protein>
    <recommendedName>
        <fullName evidence="3">Origin recognition complex subunit 4</fullName>
    </recommendedName>
</protein>
<reference evidence="9" key="1">
    <citation type="journal article" date="2020" name="Stud. Mycol.">
        <title>101 Dothideomycetes genomes: a test case for predicting lifestyles and emergence of pathogens.</title>
        <authorList>
            <person name="Haridas S."/>
            <person name="Albert R."/>
            <person name="Binder M."/>
            <person name="Bloem J."/>
            <person name="Labutti K."/>
            <person name="Salamov A."/>
            <person name="Andreopoulos B."/>
            <person name="Baker S."/>
            <person name="Barry K."/>
            <person name="Bills G."/>
            <person name="Bluhm B."/>
            <person name="Cannon C."/>
            <person name="Castanera R."/>
            <person name="Culley D."/>
            <person name="Daum C."/>
            <person name="Ezra D."/>
            <person name="Gonzalez J."/>
            <person name="Henrissat B."/>
            <person name="Kuo A."/>
            <person name="Liang C."/>
            <person name="Lipzen A."/>
            <person name="Lutzoni F."/>
            <person name="Magnuson J."/>
            <person name="Mondo S."/>
            <person name="Nolan M."/>
            <person name="Ohm R."/>
            <person name="Pangilinan J."/>
            <person name="Park H.-J."/>
            <person name="Ramirez L."/>
            <person name="Alfaro M."/>
            <person name="Sun H."/>
            <person name="Tritt A."/>
            <person name="Yoshinaga Y."/>
            <person name="Zwiers L.-H."/>
            <person name="Turgeon B."/>
            <person name="Goodwin S."/>
            <person name="Spatafora J."/>
            <person name="Crous P."/>
            <person name="Grigoriev I."/>
        </authorList>
    </citation>
    <scope>NUCLEOTIDE SEQUENCE</scope>
    <source>
        <strain evidence="9">CBS 480.64</strain>
    </source>
</reference>
<evidence type="ECO:0000256" key="2">
    <source>
        <dbReference type="ARBA" id="ARBA00005334"/>
    </source>
</evidence>
<gene>
    <name evidence="9" type="ORF">K470DRAFT_254119</name>
</gene>
<feature type="compositionally biased region" description="Basic and acidic residues" evidence="7">
    <location>
        <begin position="340"/>
        <end position="352"/>
    </location>
</feature>
<feature type="domain" description="AAA+ ATPase" evidence="8">
    <location>
        <begin position="448"/>
        <end position="613"/>
    </location>
</feature>
<evidence type="ECO:0000256" key="5">
    <source>
        <dbReference type="ARBA" id="ARBA00023125"/>
    </source>
</evidence>
<evidence type="ECO:0000256" key="4">
    <source>
        <dbReference type="ARBA" id="ARBA00022705"/>
    </source>
</evidence>
<keyword evidence="4" id="KW-0235">DNA replication</keyword>
<organism evidence="9 10">
    <name type="scientific">Piedraia hortae CBS 480.64</name>
    <dbReference type="NCBI Taxonomy" id="1314780"/>
    <lineage>
        <taxon>Eukaryota</taxon>
        <taxon>Fungi</taxon>
        <taxon>Dikarya</taxon>
        <taxon>Ascomycota</taxon>
        <taxon>Pezizomycotina</taxon>
        <taxon>Dothideomycetes</taxon>
        <taxon>Dothideomycetidae</taxon>
        <taxon>Capnodiales</taxon>
        <taxon>Piedraiaceae</taxon>
        <taxon>Piedraia</taxon>
    </lineage>
</organism>
<evidence type="ECO:0000256" key="7">
    <source>
        <dbReference type="SAM" id="MobiDB-lite"/>
    </source>
</evidence>
<dbReference type="EMBL" id="MU005957">
    <property type="protein sequence ID" value="KAF2864479.1"/>
    <property type="molecule type" value="Genomic_DNA"/>
</dbReference>
<sequence length="821" mass="90737">MSHLSKKRRVLIDSDSENELLATDTPDRAGSAVSVSASDSSRPLPIKNKGFFKKFCAPAKSSDVEDPLKDDAENATHYARTNVPTGAPTNAPTASAPKTTNPKAGNATRNGATSAPKRGSRRASNRDARPSGAKTIEEQMREVVEAARREGAAEGSGRVTQRAAKRKRKGRDVTSESASKESSSAYHGTDTDDNNSPSEDKDNAYAGNARKSALKGRLVKPRKSQPTAVTSAKKRQGTTDGAIFSMKDVIKQTGKMADEAGAKHVAKVEHSAAKSAAAEPDTTRTAQKDTRRHVRRGYVFSTKPIKTFEDEIKELEEKARQEAAKEVGTKQVASKAKPRKSLERKLDAELRQSARGSASNKPKSIESEPSLEGELQKKTPSPDRPPTVGSVEPDSCGPLPILEPDELAFIRSFILAKLTGQAPMYLIGLEEEHVKVEQLLQNTIKHGESNSMLLVGSRGSGKTATINSILRQFSAKDFYTIRLNGFVQTDDKLALREIWRQLGEEMSLDTVQPQNYADALTTLLALLSHRTEQGLEEKPGQITKSIIFIIDEFDLFAAHPRQTLLYNLFDIAQSRKAPIAVLGCTTRIDIVEMLEKRVKSRFSHRIVHFGLAKCLAVFQTMCDSALEVERKEKWDKVLDKMYADIRYKQMVRRIYFTTKFVPEFMSAMFVPISQMDTTKAQRSDELAETILASFQPRKKLIPDSKLTLLSSLSTLQMALLISAARLTAIRGMIVFKFDIAYEEYKSLALRAKLQEGANAGATARVSKREVAKKAWDELVDSELLMEDSYGSIRADIKLQEIGRLAPNVTDLGVWERFCKEV</sequence>
<dbReference type="GO" id="GO:0016787">
    <property type="term" value="F:hydrolase activity"/>
    <property type="evidence" value="ECO:0007669"/>
    <property type="project" value="UniProtKB-KW"/>
</dbReference>
<feature type="region of interest" description="Disordered" evidence="7">
    <location>
        <begin position="1"/>
        <end position="297"/>
    </location>
</feature>
<dbReference type="GO" id="GO:0003688">
    <property type="term" value="F:DNA replication origin binding"/>
    <property type="evidence" value="ECO:0007669"/>
    <property type="project" value="TreeGrafter"/>
</dbReference>
<dbReference type="FunFam" id="3.40.50.300:FF:001499">
    <property type="entry name" value="Origin recognition complex subunit 4, putative"/>
    <property type="match status" value="1"/>
</dbReference>
<dbReference type="PANTHER" id="PTHR12087:SF0">
    <property type="entry name" value="ORIGIN RECOGNITION COMPLEX SUBUNIT 4"/>
    <property type="match status" value="1"/>
</dbReference>
<feature type="compositionally biased region" description="Low complexity" evidence="7">
    <location>
        <begin position="175"/>
        <end position="185"/>
    </location>
</feature>
<dbReference type="GO" id="GO:0006270">
    <property type="term" value="P:DNA replication initiation"/>
    <property type="evidence" value="ECO:0007669"/>
    <property type="project" value="TreeGrafter"/>
</dbReference>
<evidence type="ECO:0000256" key="6">
    <source>
        <dbReference type="ARBA" id="ARBA00023242"/>
    </source>
</evidence>
<dbReference type="CDD" id="cd00009">
    <property type="entry name" value="AAA"/>
    <property type="match status" value="1"/>
</dbReference>
<dbReference type="SMART" id="SM00382">
    <property type="entry name" value="AAA"/>
    <property type="match status" value="1"/>
</dbReference>
<dbReference type="InterPro" id="IPR041664">
    <property type="entry name" value="AAA_16"/>
</dbReference>
<feature type="region of interest" description="Disordered" evidence="7">
    <location>
        <begin position="323"/>
        <end position="397"/>
    </location>
</feature>
<dbReference type="Pfam" id="PF13191">
    <property type="entry name" value="AAA_16"/>
    <property type="match status" value="1"/>
</dbReference>
<feature type="compositionally biased region" description="Basic and acidic residues" evidence="7">
    <location>
        <begin position="62"/>
        <end position="74"/>
    </location>
</feature>
<dbReference type="AlphaFoldDB" id="A0A6A7CBT5"/>
<dbReference type="SUPFAM" id="SSF52540">
    <property type="entry name" value="P-loop containing nucleoside triphosphate hydrolases"/>
    <property type="match status" value="1"/>
</dbReference>
<keyword evidence="10" id="KW-1185">Reference proteome</keyword>
<keyword evidence="9" id="KW-0378">Hydrolase</keyword>
<dbReference type="Pfam" id="PF14629">
    <property type="entry name" value="ORC4_C"/>
    <property type="match status" value="1"/>
</dbReference>
<dbReference type="InterPro" id="IPR003593">
    <property type="entry name" value="AAA+_ATPase"/>
</dbReference>
<name>A0A6A7CBT5_9PEZI</name>
<evidence type="ECO:0000313" key="9">
    <source>
        <dbReference type="EMBL" id="KAF2864479.1"/>
    </source>
</evidence>
<dbReference type="Gene3D" id="3.40.50.300">
    <property type="entry name" value="P-loop containing nucleotide triphosphate hydrolases"/>
    <property type="match status" value="1"/>
</dbReference>
<evidence type="ECO:0000256" key="3">
    <source>
        <dbReference type="ARBA" id="ARBA00019083"/>
    </source>
</evidence>
<dbReference type="InterPro" id="IPR032705">
    <property type="entry name" value="ORC4_C"/>
</dbReference>
<keyword evidence="6" id="KW-0539">Nucleus</keyword>
<comment type="subcellular location">
    <subcellularLocation>
        <location evidence="1">Nucleus</location>
    </subcellularLocation>
</comment>
<accession>A0A6A7CBT5</accession>
<feature type="compositionally biased region" description="Low complexity" evidence="7">
    <location>
        <begin position="31"/>
        <end position="41"/>
    </location>
</feature>
<evidence type="ECO:0000259" key="8">
    <source>
        <dbReference type="SMART" id="SM00382"/>
    </source>
</evidence>
<feature type="compositionally biased region" description="Polar residues" evidence="7">
    <location>
        <begin position="82"/>
        <end position="113"/>
    </location>
</feature>
<dbReference type="PANTHER" id="PTHR12087">
    <property type="entry name" value="ORIGIN RECOGNITION COMPLEX SUBUNIT 4"/>
    <property type="match status" value="1"/>
</dbReference>
<keyword evidence="5" id="KW-0238">DNA-binding</keyword>
<feature type="compositionally biased region" description="Basic and acidic residues" evidence="7">
    <location>
        <begin position="256"/>
        <end position="272"/>
    </location>
</feature>
<comment type="similarity">
    <text evidence="2">Belongs to the ORC4 family.</text>
</comment>